<sequence length="185" mass="20977">MNTTANVTSAPQITTGTEGQLLMPVELGLQLISQLHIIQQVNAEYLQQELSIEDIIAEAISEPYKEAVSEVQFQETHRLPSEAVTAILSIMQQLAWVIEYEPFEGYLRNVATLSSTNIRVSMLELSKSHVLVQISNDGIIVQCYRIPISKVRKAFILYQQVTDRWCEANLFELLDQLEMNSYTQS</sequence>
<accession>A0AAQ3XY48</accession>
<keyword evidence="2" id="KW-1185">Reference proteome</keyword>
<reference evidence="1" key="1">
    <citation type="submission" date="2017-05" db="EMBL/GenBank/DDBJ databases">
        <authorList>
            <consortium name="The Broad Institute Genomics Platform"/>
            <consortium name="The Broad Institute Genomic Center for Infectious Diseases"/>
            <person name="Earl A."/>
            <person name="Manson A."/>
            <person name="Schwartman J."/>
            <person name="Gilmore M."/>
            <person name="Abouelleil A."/>
            <person name="Cao P."/>
            <person name="Chapman S."/>
            <person name="Cusick C."/>
            <person name="Shea T."/>
            <person name="Young S."/>
            <person name="Neafsey D."/>
            <person name="Nusbaum C."/>
            <person name="Birren B."/>
        </authorList>
    </citation>
    <scope>NUCLEOTIDE SEQUENCE</scope>
    <source>
        <strain evidence="1">9E7_DIV0242</strain>
    </source>
</reference>
<dbReference type="Proteomes" id="UP000195141">
    <property type="component" value="Chromosome"/>
</dbReference>
<protein>
    <submittedName>
        <fullName evidence="1">Uncharacterized protein</fullName>
    </submittedName>
</protein>
<evidence type="ECO:0000313" key="2">
    <source>
        <dbReference type="Proteomes" id="UP000195141"/>
    </source>
</evidence>
<dbReference type="RefSeq" id="WP_339101895.1">
    <property type="nucleotide sequence ID" value="NZ_CP147247.1"/>
</dbReference>
<dbReference type="EMBL" id="CP147247">
    <property type="protein sequence ID" value="WYJ88814.1"/>
    <property type="molecule type" value="Genomic_DNA"/>
</dbReference>
<organism evidence="1 2">
    <name type="scientific">Candidatus Enterococcus clewellii</name>
    <dbReference type="NCBI Taxonomy" id="1834193"/>
    <lineage>
        <taxon>Bacteria</taxon>
        <taxon>Bacillati</taxon>
        <taxon>Bacillota</taxon>
        <taxon>Bacilli</taxon>
        <taxon>Lactobacillales</taxon>
        <taxon>Enterococcaceae</taxon>
        <taxon>Enterococcus</taxon>
    </lineage>
</organism>
<evidence type="ECO:0000313" key="1">
    <source>
        <dbReference type="EMBL" id="WYJ88814.1"/>
    </source>
</evidence>
<proteinExistence type="predicted"/>
<gene>
    <name evidence="1" type="ORF">A5888_000533</name>
</gene>
<reference evidence="1" key="2">
    <citation type="submission" date="2024-03" db="EMBL/GenBank/DDBJ databases">
        <title>The Genome Sequence of Enterococcus sp. DIV0242b.</title>
        <authorList>
            <consortium name="The Broad Institute Genomics Platform"/>
            <consortium name="The Broad Institute Microbial Omics Core"/>
            <consortium name="The Broad Institute Genomic Center for Infectious Diseases"/>
            <person name="Earl A."/>
            <person name="Manson A."/>
            <person name="Gilmore M."/>
            <person name="Schwartman J."/>
            <person name="Shea T."/>
            <person name="Abouelleil A."/>
            <person name="Cao P."/>
            <person name="Chapman S."/>
            <person name="Cusick C."/>
            <person name="Young S."/>
            <person name="Neafsey D."/>
            <person name="Nusbaum C."/>
            <person name="Birren B."/>
        </authorList>
    </citation>
    <scope>NUCLEOTIDE SEQUENCE</scope>
    <source>
        <strain evidence="1">9E7_DIV0242</strain>
    </source>
</reference>
<dbReference type="AlphaFoldDB" id="A0AAQ3XY48"/>
<name>A0AAQ3XY48_9ENTE</name>